<dbReference type="InterPro" id="IPR000611">
    <property type="entry name" value="NPY_rcpt"/>
</dbReference>
<keyword evidence="8 9" id="KW-0807">Transducer</keyword>
<keyword evidence="12" id="KW-1185">Reference proteome</keyword>
<dbReference type="Proteomes" id="UP000838412">
    <property type="component" value="Chromosome 17"/>
</dbReference>
<feature type="transmembrane region" description="Helical" evidence="10">
    <location>
        <begin position="129"/>
        <end position="147"/>
    </location>
</feature>
<evidence type="ECO:0000313" key="11">
    <source>
        <dbReference type="EMBL" id="CAH1249533.1"/>
    </source>
</evidence>
<feature type="transmembrane region" description="Helical" evidence="10">
    <location>
        <begin position="168"/>
        <end position="190"/>
    </location>
</feature>
<dbReference type="InterPro" id="IPR000276">
    <property type="entry name" value="GPCR_Rhodpsn"/>
</dbReference>
<dbReference type="PROSITE" id="PS00237">
    <property type="entry name" value="G_PROTEIN_RECEP_F1_1"/>
    <property type="match status" value="1"/>
</dbReference>
<dbReference type="GO" id="GO:0005886">
    <property type="term" value="C:plasma membrane"/>
    <property type="evidence" value="ECO:0007669"/>
    <property type="project" value="TreeGrafter"/>
</dbReference>
<comment type="similarity">
    <text evidence="2 9">Belongs to the G-protein coupled receptor 1 family.</text>
</comment>
<keyword evidence="3 9" id="KW-0812">Transmembrane</keyword>
<protein>
    <submittedName>
        <fullName evidence="11">QRFPR protein</fullName>
    </submittedName>
</protein>
<keyword evidence="4 10" id="KW-1133">Transmembrane helix</keyword>
<dbReference type="GO" id="GO:0004983">
    <property type="term" value="F:neuropeptide Y receptor activity"/>
    <property type="evidence" value="ECO:0007669"/>
    <property type="project" value="InterPro"/>
</dbReference>
<feature type="transmembrane region" description="Helical" evidence="10">
    <location>
        <begin position="54"/>
        <end position="76"/>
    </location>
</feature>
<feature type="transmembrane region" description="Helical" evidence="10">
    <location>
        <begin position="287"/>
        <end position="305"/>
    </location>
</feature>
<dbReference type="PANTHER" id="PTHR45695">
    <property type="entry name" value="LEUCOKININ RECEPTOR-RELATED"/>
    <property type="match status" value="1"/>
</dbReference>
<dbReference type="PRINTS" id="PR01012">
    <property type="entry name" value="NRPEPTIDEYR"/>
</dbReference>
<reference evidence="11" key="1">
    <citation type="submission" date="2022-01" db="EMBL/GenBank/DDBJ databases">
        <authorList>
            <person name="Braso-Vives M."/>
        </authorList>
    </citation>
    <scope>NUCLEOTIDE SEQUENCE</scope>
</reference>
<keyword evidence="5 9" id="KW-0297">G-protein coupled receptor</keyword>
<feature type="transmembrane region" description="Helical" evidence="10">
    <location>
        <begin position="237"/>
        <end position="258"/>
    </location>
</feature>
<evidence type="ECO:0000256" key="8">
    <source>
        <dbReference type="ARBA" id="ARBA00023224"/>
    </source>
</evidence>
<evidence type="ECO:0000313" key="12">
    <source>
        <dbReference type="Proteomes" id="UP000838412"/>
    </source>
</evidence>
<organism evidence="11 12">
    <name type="scientific">Branchiostoma lanceolatum</name>
    <name type="common">Common lancelet</name>
    <name type="synonym">Amphioxus lanceolatum</name>
    <dbReference type="NCBI Taxonomy" id="7740"/>
    <lineage>
        <taxon>Eukaryota</taxon>
        <taxon>Metazoa</taxon>
        <taxon>Chordata</taxon>
        <taxon>Cephalochordata</taxon>
        <taxon>Leptocardii</taxon>
        <taxon>Amphioxiformes</taxon>
        <taxon>Branchiostomatidae</taxon>
        <taxon>Branchiostoma</taxon>
    </lineage>
</organism>
<keyword evidence="7 9" id="KW-0675">Receptor</keyword>
<evidence type="ECO:0000256" key="2">
    <source>
        <dbReference type="ARBA" id="ARBA00010663"/>
    </source>
</evidence>
<dbReference type="EMBL" id="OV696702">
    <property type="protein sequence ID" value="CAH1249533.1"/>
    <property type="molecule type" value="Genomic_DNA"/>
</dbReference>
<keyword evidence="6 10" id="KW-0472">Membrane</keyword>
<accession>A0A8K0EG00</accession>
<evidence type="ECO:0000256" key="10">
    <source>
        <dbReference type="SAM" id="Phobius"/>
    </source>
</evidence>
<comment type="subcellular location">
    <subcellularLocation>
        <location evidence="1">Membrane</location>
        <topology evidence="1">Multi-pass membrane protein</topology>
    </subcellularLocation>
</comment>
<evidence type="ECO:0000256" key="3">
    <source>
        <dbReference type="ARBA" id="ARBA00022692"/>
    </source>
</evidence>
<proteinExistence type="inferred from homology"/>
<dbReference type="Pfam" id="PF00001">
    <property type="entry name" value="7tm_1"/>
    <property type="match status" value="1"/>
</dbReference>
<evidence type="ECO:0000256" key="5">
    <source>
        <dbReference type="ARBA" id="ARBA00023040"/>
    </source>
</evidence>
<sequence length="407" mass="46354">MFDCFEVNDTTTYYKELVPREEWPPSFVVETPVPCKHFNALISPTDPYYRYTVVVLYVGILVTSLIGNTLVIYTVVFDRTMRTVTNMFLVSLSVSDLLITLLSIPYHILWTLNRFEWEYGDLLCKLPQYIKGLSVTASVLSLTAISVERYLAILHPLAAQRYLSRARLTVAVTLIWAVASLLYIPMLLYLGVRTTVEERPASNPTCTHEYCDYFNLTIKFSFPRCDEEWASLEAETAYTLCLFLMLFCLPVVIMGLLYGRVAVHLWFWQPAGDHSSVRLRNVNTKRVVRVLILFIFVFVICWAPYFVSMLLRLGYALQGEVQGYILHGSFTLIAHANSAVNPFLYALMSQRFRERLACCRKGTANIASGSKAANVKPLETVTKRTRASTFGESQQVVAPLHIEIQLN</sequence>
<evidence type="ECO:0000256" key="7">
    <source>
        <dbReference type="ARBA" id="ARBA00023170"/>
    </source>
</evidence>
<evidence type="ECO:0000256" key="6">
    <source>
        <dbReference type="ARBA" id="ARBA00023136"/>
    </source>
</evidence>
<dbReference type="AlphaFoldDB" id="A0A8K0EG00"/>
<feature type="transmembrane region" description="Helical" evidence="10">
    <location>
        <begin position="325"/>
        <end position="347"/>
    </location>
</feature>
<dbReference type="OrthoDB" id="5953793at2759"/>
<dbReference type="PANTHER" id="PTHR45695:SF28">
    <property type="entry name" value="G-PROTEIN COUPLED RECEPTORS FAMILY 1 PROFILE DOMAIN-CONTAINING PROTEIN"/>
    <property type="match status" value="1"/>
</dbReference>
<dbReference type="SUPFAM" id="SSF81321">
    <property type="entry name" value="Family A G protein-coupled receptor-like"/>
    <property type="match status" value="1"/>
</dbReference>
<evidence type="ECO:0000256" key="4">
    <source>
        <dbReference type="ARBA" id="ARBA00022989"/>
    </source>
</evidence>
<evidence type="ECO:0000256" key="1">
    <source>
        <dbReference type="ARBA" id="ARBA00004141"/>
    </source>
</evidence>
<evidence type="ECO:0000256" key="9">
    <source>
        <dbReference type="RuleBase" id="RU000688"/>
    </source>
</evidence>
<feature type="transmembrane region" description="Helical" evidence="10">
    <location>
        <begin position="88"/>
        <end position="109"/>
    </location>
</feature>
<gene>
    <name evidence="11" type="primary">QRFPR</name>
    <name evidence="11" type="ORF">BLAG_LOCUS10597</name>
</gene>
<dbReference type="PRINTS" id="PR00237">
    <property type="entry name" value="GPCRRHODOPSN"/>
</dbReference>
<dbReference type="Gene3D" id="1.20.1070.10">
    <property type="entry name" value="Rhodopsin 7-helix transmembrane proteins"/>
    <property type="match status" value="1"/>
</dbReference>
<name>A0A8K0EG00_BRALA</name>